<protein>
    <recommendedName>
        <fullName evidence="4">Histidine kinase</fullName>
    </recommendedName>
</protein>
<dbReference type="Proteomes" id="UP001169027">
    <property type="component" value="Unassembled WGS sequence"/>
</dbReference>
<gene>
    <name evidence="2" type="ORF">Q2T77_29280</name>
</gene>
<accession>A0ABT8SCB7</accession>
<evidence type="ECO:0008006" key="4">
    <source>
        <dbReference type="Google" id="ProtNLM"/>
    </source>
</evidence>
<evidence type="ECO:0000313" key="3">
    <source>
        <dbReference type="Proteomes" id="UP001169027"/>
    </source>
</evidence>
<sequence>MSSLDWTRALLRGDVIELPGFAGPVIAARGVPWIRFGPDAADAVALNSNSIASRIRMRTVVMLAVACAIAAFALGSLFQIHRGSSALEQRRMSTLPSWKVVQIDSEGVSIALQDAPDRPLRVLLGKTLPNGELLLQTDPTRRIYRTPSTSVLVREDAN</sequence>
<evidence type="ECO:0000256" key="1">
    <source>
        <dbReference type="SAM" id="Phobius"/>
    </source>
</evidence>
<keyword evidence="1" id="KW-0812">Transmembrane</keyword>
<keyword evidence="1" id="KW-1133">Transmembrane helix</keyword>
<evidence type="ECO:0000313" key="2">
    <source>
        <dbReference type="EMBL" id="MDO1536385.1"/>
    </source>
</evidence>
<dbReference type="RefSeq" id="WP_301814416.1">
    <property type="nucleotide sequence ID" value="NZ_JAUJZH010000027.1"/>
</dbReference>
<keyword evidence="3" id="KW-1185">Reference proteome</keyword>
<name>A0ABT8SCB7_9BURK</name>
<comment type="caution">
    <text evidence="2">The sequence shown here is derived from an EMBL/GenBank/DDBJ whole genome shotgun (WGS) entry which is preliminary data.</text>
</comment>
<reference evidence="2" key="1">
    <citation type="submission" date="2023-06" db="EMBL/GenBank/DDBJ databases">
        <authorList>
            <person name="Jiang Y."/>
            <person name="Liu Q."/>
        </authorList>
    </citation>
    <scope>NUCLEOTIDE SEQUENCE</scope>
    <source>
        <strain evidence="2">CGMCC 1.12090</strain>
    </source>
</reference>
<dbReference type="EMBL" id="JAUKVY010000027">
    <property type="protein sequence ID" value="MDO1536385.1"/>
    <property type="molecule type" value="Genomic_DNA"/>
</dbReference>
<feature type="transmembrane region" description="Helical" evidence="1">
    <location>
        <begin position="60"/>
        <end position="80"/>
    </location>
</feature>
<proteinExistence type="predicted"/>
<keyword evidence="1" id="KW-0472">Membrane</keyword>
<organism evidence="2 3">
    <name type="scientific">Variovorax ginsengisoli</name>
    <dbReference type="NCBI Taxonomy" id="363844"/>
    <lineage>
        <taxon>Bacteria</taxon>
        <taxon>Pseudomonadati</taxon>
        <taxon>Pseudomonadota</taxon>
        <taxon>Betaproteobacteria</taxon>
        <taxon>Burkholderiales</taxon>
        <taxon>Comamonadaceae</taxon>
        <taxon>Variovorax</taxon>
    </lineage>
</organism>